<sequence length="100" mass="11383">MAARRLKIASALTRPQLFAGGEFTPVALTGGTGILFLACAWNFWSLVSLLLGLFFLGPGIYVLRRIAQRDPQMFAVFIRQYKYGSFRRAYSTPFCRERIR</sequence>
<keyword evidence="4 5" id="KW-0472">Membrane</keyword>
<evidence type="ECO:0000256" key="1">
    <source>
        <dbReference type="ARBA" id="ARBA00004370"/>
    </source>
</evidence>
<comment type="caution">
    <text evidence="6">The sequence shown here is derived from an EMBL/GenBank/DDBJ whole genome shotgun (WGS) entry which is preliminary data.</text>
</comment>
<dbReference type="Proteomes" id="UP000305654">
    <property type="component" value="Unassembled WGS sequence"/>
</dbReference>
<name>A0A5R9J0J3_9PROT</name>
<keyword evidence="3 5" id="KW-1133">Transmembrane helix</keyword>
<evidence type="ECO:0000256" key="3">
    <source>
        <dbReference type="ARBA" id="ARBA00022989"/>
    </source>
</evidence>
<evidence type="ECO:0000256" key="5">
    <source>
        <dbReference type="SAM" id="Phobius"/>
    </source>
</evidence>
<dbReference type="EMBL" id="VCDI01000008">
    <property type="protein sequence ID" value="TLU71175.1"/>
    <property type="molecule type" value="Genomic_DNA"/>
</dbReference>
<evidence type="ECO:0000313" key="6">
    <source>
        <dbReference type="EMBL" id="TLU71175.1"/>
    </source>
</evidence>
<dbReference type="Pfam" id="PF05101">
    <property type="entry name" value="VirB3"/>
    <property type="match status" value="1"/>
</dbReference>
<evidence type="ECO:0000256" key="2">
    <source>
        <dbReference type="ARBA" id="ARBA00022692"/>
    </source>
</evidence>
<dbReference type="RefSeq" id="WP_138327532.1">
    <property type="nucleotide sequence ID" value="NZ_VCDI01000008.1"/>
</dbReference>
<feature type="transmembrane region" description="Helical" evidence="5">
    <location>
        <begin position="43"/>
        <end position="63"/>
    </location>
</feature>
<gene>
    <name evidence="6" type="ORF">FE263_18570</name>
</gene>
<dbReference type="GO" id="GO:0016020">
    <property type="term" value="C:membrane"/>
    <property type="evidence" value="ECO:0007669"/>
    <property type="project" value="UniProtKB-SubCell"/>
</dbReference>
<dbReference type="InterPro" id="IPR007792">
    <property type="entry name" value="T4SS_VirB3/TrbD/AvhB"/>
</dbReference>
<organism evidence="6 7">
    <name type="scientific">Lichenicoccus roseus</name>
    <dbReference type="NCBI Taxonomy" id="2683649"/>
    <lineage>
        <taxon>Bacteria</taxon>
        <taxon>Pseudomonadati</taxon>
        <taxon>Pseudomonadota</taxon>
        <taxon>Alphaproteobacteria</taxon>
        <taxon>Acetobacterales</taxon>
        <taxon>Acetobacteraceae</taxon>
        <taxon>Lichenicoccus</taxon>
    </lineage>
</organism>
<comment type="subcellular location">
    <subcellularLocation>
        <location evidence="1">Membrane</location>
    </subcellularLocation>
</comment>
<reference evidence="6 7" key="1">
    <citation type="submission" date="2019-05" db="EMBL/GenBank/DDBJ databases">
        <authorList>
            <person name="Pankratov T."/>
            <person name="Grouzdev D."/>
        </authorList>
    </citation>
    <scope>NUCLEOTIDE SEQUENCE [LARGE SCALE GENOMIC DNA]</scope>
    <source>
        <strain evidence="6 7">KEBCLARHB70R</strain>
    </source>
</reference>
<dbReference type="AlphaFoldDB" id="A0A5R9J0J3"/>
<proteinExistence type="predicted"/>
<keyword evidence="2 5" id="KW-0812">Transmembrane</keyword>
<evidence type="ECO:0000313" key="7">
    <source>
        <dbReference type="Proteomes" id="UP000305654"/>
    </source>
</evidence>
<accession>A0A5R9J0J3</accession>
<evidence type="ECO:0000256" key="4">
    <source>
        <dbReference type="ARBA" id="ARBA00023136"/>
    </source>
</evidence>
<protein>
    <recommendedName>
        <fullName evidence="8">Type IV secretion system protein VirB3</fullName>
    </recommendedName>
</protein>
<keyword evidence="7" id="KW-1185">Reference proteome</keyword>
<evidence type="ECO:0008006" key="8">
    <source>
        <dbReference type="Google" id="ProtNLM"/>
    </source>
</evidence>